<proteinExistence type="predicted"/>
<dbReference type="GeneID" id="87868211"/>
<keyword evidence="1" id="KW-0732">Signal</keyword>
<dbReference type="RefSeq" id="XP_062680932.1">
    <property type="nucleotide sequence ID" value="XM_062831057.1"/>
</dbReference>
<feature type="chain" id="PRO_5042274801" description="Ubiquitin 3 binding protein But2 C-terminal domain-containing protein" evidence="1">
    <location>
        <begin position="19"/>
        <end position="356"/>
    </location>
</feature>
<keyword evidence="3" id="KW-1185">Reference proteome</keyword>
<feature type="signal peptide" evidence="1">
    <location>
        <begin position="1"/>
        <end position="18"/>
    </location>
</feature>
<evidence type="ECO:0008006" key="4">
    <source>
        <dbReference type="Google" id="ProtNLM"/>
    </source>
</evidence>
<organism evidence="2 3">
    <name type="scientific">Neurospora tetraspora</name>
    <dbReference type="NCBI Taxonomy" id="94610"/>
    <lineage>
        <taxon>Eukaryota</taxon>
        <taxon>Fungi</taxon>
        <taxon>Dikarya</taxon>
        <taxon>Ascomycota</taxon>
        <taxon>Pezizomycotina</taxon>
        <taxon>Sordariomycetes</taxon>
        <taxon>Sordariomycetidae</taxon>
        <taxon>Sordariales</taxon>
        <taxon>Sordariaceae</taxon>
        <taxon>Neurospora</taxon>
    </lineage>
</organism>
<dbReference type="Proteomes" id="UP001278500">
    <property type="component" value="Unassembled WGS sequence"/>
</dbReference>
<dbReference type="AlphaFoldDB" id="A0AAE0JER0"/>
<protein>
    <recommendedName>
        <fullName evidence="4">Ubiquitin 3 binding protein But2 C-terminal domain-containing protein</fullName>
    </recommendedName>
</protein>
<accession>A0AAE0JER0</accession>
<gene>
    <name evidence="2" type="ORF">B0H65DRAFT_590071</name>
</gene>
<evidence type="ECO:0000313" key="3">
    <source>
        <dbReference type="Proteomes" id="UP001278500"/>
    </source>
</evidence>
<evidence type="ECO:0000313" key="2">
    <source>
        <dbReference type="EMBL" id="KAK3343139.1"/>
    </source>
</evidence>
<dbReference type="EMBL" id="JAUEPP010000005">
    <property type="protein sequence ID" value="KAK3343139.1"/>
    <property type="molecule type" value="Genomic_DNA"/>
</dbReference>
<reference evidence="2" key="2">
    <citation type="submission" date="2023-06" db="EMBL/GenBank/DDBJ databases">
        <authorList>
            <consortium name="Lawrence Berkeley National Laboratory"/>
            <person name="Haridas S."/>
            <person name="Hensen N."/>
            <person name="Bonometti L."/>
            <person name="Westerberg I."/>
            <person name="Brannstrom I.O."/>
            <person name="Guillou S."/>
            <person name="Cros-Aarteil S."/>
            <person name="Calhoun S."/>
            <person name="Kuo A."/>
            <person name="Mondo S."/>
            <person name="Pangilinan J."/>
            <person name="Riley R."/>
            <person name="Labutti K."/>
            <person name="Andreopoulos B."/>
            <person name="Lipzen A."/>
            <person name="Chen C."/>
            <person name="Yanf M."/>
            <person name="Daum C."/>
            <person name="Ng V."/>
            <person name="Clum A."/>
            <person name="Steindorff A."/>
            <person name="Ohm R."/>
            <person name="Martin F."/>
            <person name="Silar P."/>
            <person name="Natvig D."/>
            <person name="Lalanne C."/>
            <person name="Gautier V."/>
            <person name="Ament-Velasquez S.L."/>
            <person name="Kruys A."/>
            <person name="Hutchinson M.I."/>
            <person name="Powell A.J."/>
            <person name="Barry K."/>
            <person name="Miller A.N."/>
            <person name="Grigoriev I.V."/>
            <person name="Debuchy R."/>
            <person name="Gladieux P."/>
            <person name="Thoren M.H."/>
            <person name="Johannesson H."/>
        </authorList>
    </citation>
    <scope>NUCLEOTIDE SEQUENCE</scope>
    <source>
        <strain evidence="2">CBS 560.94</strain>
    </source>
</reference>
<sequence>MKYGAALALAGALASVQAQRLDTGFVTEAELEALTDGNFAAWGDIEIGDTSIMSLESILAELDAITGDYPYNYYDPYAYYPPPLTIPRPIPGYPGLVNNVNLLMPSSTIHINDDTTDGVETDIRTQVTFVFPLDTFGKSCQFIFFLGNTSTVTGSGRFTLFLNANPTTSCPTTDPPTILETEQILTATYQAKVADLAVVVAPTGNTVLVGTNTACPAPGTVLTLELRGWDDSLAERRFVNRSASSALMDVGEPSTIAWNGIFSGPAIKYTTPPNTDPLVNIDLGNNISIESIPIDDTIPIVNTTIPTLINDTIPTIVNTTVPTIVNTTLPIVSTIPIVNTTTPKPLICVLVSRLFG</sequence>
<reference evidence="2" key="1">
    <citation type="journal article" date="2023" name="Mol. Phylogenet. Evol.">
        <title>Genome-scale phylogeny and comparative genomics of the fungal order Sordariales.</title>
        <authorList>
            <person name="Hensen N."/>
            <person name="Bonometti L."/>
            <person name="Westerberg I."/>
            <person name="Brannstrom I.O."/>
            <person name="Guillou S."/>
            <person name="Cros-Aarteil S."/>
            <person name="Calhoun S."/>
            <person name="Haridas S."/>
            <person name="Kuo A."/>
            <person name="Mondo S."/>
            <person name="Pangilinan J."/>
            <person name="Riley R."/>
            <person name="LaButti K."/>
            <person name="Andreopoulos B."/>
            <person name="Lipzen A."/>
            <person name="Chen C."/>
            <person name="Yan M."/>
            <person name="Daum C."/>
            <person name="Ng V."/>
            <person name="Clum A."/>
            <person name="Steindorff A."/>
            <person name="Ohm R.A."/>
            <person name="Martin F."/>
            <person name="Silar P."/>
            <person name="Natvig D.O."/>
            <person name="Lalanne C."/>
            <person name="Gautier V."/>
            <person name="Ament-Velasquez S.L."/>
            <person name="Kruys A."/>
            <person name="Hutchinson M.I."/>
            <person name="Powell A.J."/>
            <person name="Barry K."/>
            <person name="Miller A.N."/>
            <person name="Grigoriev I.V."/>
            <person name="Debuchy R."/>
            <person name="Gladieux P."/>
            <person name="Hiltunen Thoren M."/>
            <person name="Johannesson H."/>
        </authorList>
    </citation>
    <scope>NUCLEOTIDE SEQUENCE</scope>
    <source>
        <strain evidence="2">CBS 560.94</strain>
    </source>
</reference>
<comment type="caution">
    <text evidence="2">The sequence shown here is derived from an EMBL/GenBank/DDBJ whole genome shotgun (WGS) entry which is preliminary data.</text>
</comment>
<evidence type="ECO:0000256" key="1">
    <source>
        <dbReference type="SAM" id="SignalP"/>
    </source>
</evidence>
<name>A0AAE0JER0_9PEZI</name>